<proteinExistence type="predicted"/>
<sequence>MMMRYDLRSNLGLDLLLQLLAPDGEDDESAEELPSKSSKAKKPKKKKKKETAATIPAAPAPPPTSDSPALDPASKKERKALKKAKAKEKKEGANELDKALAELSVKYPELQNVQKASTWASHPSSSHPSSTLASLLAVSLSHLDSEAELRKFFGAKVISANKPTAPSPPGAPSSTRRAPISQRSQLTRPGPTWWPAKFREGLSVKAYDEGDVRKKLERYGWAEVPGEVWWSVEYSKRYKGITMAFMQAVMSGDPENFRILLGKLPWHADTLLQLAEAYRYREEHSEAMDFIDRALFTYERAFVGSFNFTSGANRLDFDRVENRPFFLAIHRQVADLQRRGCFRTSFEFARLLLNLDPSSDPHGAFLHLDFLAIKAGMSQWLLDVWEFYDAQANDPNSAYRERLNVTALPGWAYSRALALRMKEDSQGDKSHESSTAALRDAILAFPSVLPLLADKADIPLSADVRGHKAFRIHTDSSSLAKQSDSILHLLSHLYAQRSSSLWKKPSYTSWVSTTATSVLSSVPQSPITNPHIGRFVSLFGKLTLAYSVYRHAVVLESSFRSLFSFIPREVFSARQLACDPVPPPTKVNEYDEEFFRGVSDVFDVTSRSRRHNERTLERLIPDPVFRRQLQDFFEANPRIAERFPGGLIQFAQMAGQLPEEVLEDLLIAGAMEAEEGGGRAMPGEMPMDEFEVNFGPGVEEGGQDHGDPIIGDAEPGVEDAEDEDDFSEEEDGEEGQLAPMPVRIIRNIMNRFWGGTVAAEESSDSDVEGGRPGDNDVD</sequence>
<dbReference type="HOGENOM" id="CLU_008321_2_0_1"/>
<evidence type="ECO:0008006" key="4">
    <source>
        <dbReference type="Google" id="ProtNLM"/>
    </source>
</evidence>
<dbReference type="Pfam" id="PF04910">
    <property type="entry name" value="Tcf25"/>
    <property type="match status" value="1"/>
</dbReference>
<feature type="region of interest" description="Disordered" evidence="1">
    <location>
        <begin position="24"/>
        <end position="94"/>
    </location>
</feature>
<dbReference type="GO" id="GO:1990116">
    <property type="term" value="P:ribosome-associated ubiquitin-dependent protein catabolic process"/>
    <property type="evidence" value="ECO:0007669"/>
    <property type="project" value="TreeGrafter"/>
</dbReference>
<evidence type="ECO:0000313" key="3">
    <source>
        <dbReference type="Proteomes" id="UP000027265"/>
    </source>
</evidence>
<dbReference type="EMBL" id="KL197709">
    <property type="protein sequence ID" value="KDQ65155.1"/>
    <property type="molecule type" value="Genomic_DNA"/>
</dbReference>
<name>A0A067QG29_9AGAM</name>
<dbReference type="STRING" id="933084.A0A067QG29"/>
<organism evidence="2 3">
    <name type="scientific">Jaapia argillacea MUCL 33604</name>
    <dbReference type="NCBI Taxonomy" id="933084"/>
    <lineage>
        <taxon>Eukaryota</taxon>
        <taxon>Fungi</taxon>
        <taxon>Dikarya</taxon>
        <taxon>Basidiomycota</taxon>
        <taxon>Agaricomycotina</taxon>
        <taxon>Agaricomycetes</taxon>
        <taxon>Agaricomycetidae</taxon>
        <taxon>Jaapiales</taxon>
        <taxon>Jaapiaceae</taxon>
        <taxon>Jaapia</taxon>
    </lineage>
</organism>
<dbReference type="PANTHER" id="PTHR22684">
    <property type="entry name" value="NULP1-RELATED"/>
    <property type="match status" value="1"/>
</dbReference>
<dbReference type="GO" id="GO:0072344">
    <property type="term" value="P:rescue of stalled ribosome"/>
    <property type="evidence" value="ECO:0007669"/>
    <property type="project" value="TreeGrafter"/>
</dbReference>
<reference evidence="3" key="1">
    <citation type="journal article" date="2014" name="Proc. Natl. Acad. Sci. U.S.A.">
        <title>Extensive sampling of basidiomycete genomes demonstrates inadequacy of the white-rot/brown-rot paradigm for wood decay fungi.</title>
        <authorList>
            <person name="Riley R."/>
            <person name="Salamov A.A."/>
            <person name="Brown D.W."/>
            <person name="Nagy L.G."/>
            <person name="Floudas D."/>
            <person name="Held B.W."/>
            <person name="Levasseur A."/>
            <person name="Lombard V."/>
            <person name="Morin E."/>
            <person name="Otillar R."/>
            <person name="Lindquist E.A."/>
            <person name="Sun H."/>
            <person name="LaButti K.M."/>
            <person name="Schmutz J."/>
            <person name="Jabbour D."/>
            <person name="Luo H."/>
            <person name="Baker S.E."/>
            <person name="Pisabarro A.G."/>
            <person name="Walton J.D."/>
            <person name="Blanchette R.A."/>
            <person name="Henrissat B."/>
            <person name="Martin F."/>
            <person name="Cullen D."/>
            <person name="Hibbett D.S."/>
            <person name="Grigoriev I.V."/>
        </authorList>
    </citation>
    <scope>NUCLEOTIDE SEQUENCE [LARGE SCALE GENOMIC DNA]</scope>
    <source>
        <strain evidence="3">MUCL 33604</strain>
    </source>
</reference>
<feature type="compositionally biased region" description="Basic residues" evidence="1">
    <location>
        <begin position="38"/>
        <end position="49"/>
    </location>
</feature>
<dbReference type="GO" id="GO:1990112">
    <property type="term" value="C:RQC complex"/>
    <property type="evidence" value="ECO:0007669"/>
    <property type="project" value="TreeGrafter"/>
</dbReference>
<dbReference type="OrthoDB" id="205993at2759"/>
<dbReference type="InterPro" id="IPR006994">
    <property type="entry name" value="TCF25/Rqc1"/>
</dbReference>
<gene>
    <name evidence="2" type="ORF">JAAARDRAFT_28803</name>
</gene>
<feature type="region of interest" description="Disordered" evidence="1">
    <location>
        <begin position="697"/>
        <end position="741"/>
    </location>
</feature>
<evidence type="ECO:0000313" key="2">
    <source>
        <dbReference type="EMBL" id="KDQ65155.1"/>
    </source>
</evidence>
<dbReference type="InParanoid" id="A0A067QG29"/>
<dbReference type="FunCoup" id="A0A067QG29">
    <property type="interactions" value="452"/>
</dbReference>
<dbReference type="AlphaFoldDB" id="A0A067QG29"/>
<dbReference type="PANTHER" id="PTHR22684:SF0">
    <property type="entry name" value="RIBOSOME QUALITY CONTROL COMPLEX SUBUNIT TCF25"/>
    <property type="match status" value="1"/>
</dbReference>
<protein>
    <recommendedName>
        <fullName evidence="4">DUF654-domain-containing protein</fullName>
    </recommendedName>
</protein>
<accession>A0A067QG29</accession>
<keyword evidence="3" id="KW-1185">Reference proteome</keyword>
<feature type="compositionally biased region" description="Acidic residues" evidence="1">
    <location>
        <begin position="715"/>
        <end position="734"/>
    </location>
</feature>
<dbReference type="Proteomes" id="UP000027265">
    <property type="component" value="Unassembled WGS sequence"/>
</dbReference>
<evidence type="ECO:0000256" key="1">
    <source>
        <dbReference type="SAM" id="MobiDB-lite"/>
    </source>
</evidence>
<feature type="compositionally biased region" description="Basic and acidic residues" evidence="1">
    <location>
        <begin position="768"/>
        <end position="778"/>
    </location>
</feature>
<feature type="region of interest" description="Disordered" evidence="1">
    <location>
        <begin position="160"/>
        <end position="191"/>
    </location>
</feature>
<feature type="region of interest" description="Disordered" evidence="1">
    <location>
        <begin position="758"/>
        <end position="778"/>
    </location>
</feature>
<feature type="compositionally biased region" description="Basic residues" evidence="1">
    <location>
        <begin position="76"/>
        <end position="87"/>
    </location>
</feature>